<sequence>PVSAYCSIEELLSSGYLQKFLSHCNFGGVLYPEMRAVIRTVKKFRPAFQCRGNFIYDEAAKKQDVWFNMNIRSLYCLSRNVSAYRCRHPSYIISRAVSADAAKATNGGCGILLKRRTL</sequence>
<organism evidence="1">
    <name type="scientific">Sesamum radiatum</name>
    <name type="common">Black benniseed</name>
    <dbReference type="NCBI Taxonomy" id="300843"/>
    <lineage>
        <taxon>Eukaryota</taxon>
        <taxon>Viridiplantae</taxon>
        <taxon>Streptophyta</taxon>
        <taxon>Embryophyta</taxon>
        <taxon>Tracheophyta</taxon>
        <taxon>Spermatophyta</taxon>
        <taxon>Magnoliopsida</taxon>
        <taxon>eudicotyledons</taxon>
        <taxon>Gunneridae</taxon>
        <taxon>Pentapetalae</taxon>
        <taxon>asterids</taxon>
        <taxon>lamiids</taxon>
        <taxon>Lamiales</taxon>
        <taxon>Pedaliaceae</taxon>
        <taxon>Sesamum</taxon>
    </lineage>
</organism>
<feature type="non-terminal residue" evidence="1">
    <location>
        <position position="1"/>
    </location>
</feature>
<name>A0AAW2THN5_SESRA</name>
<comment type="caution">
    <text evidence="1">The sequence shown here is derived from an EMBL/GenBank/DDBJ whole genome shotgun (WGS) entry which is preliminary data.</text>
</comment>
<accession>A0AAW2THN5</accession>
<reference evidence="1" key="2">
    <citation type="journal article" date="2024" name="Plant">
        <title>Genomic evolution and insights into agronomic trait innovations of Sesamum species.</title>
        <authorList>
            <person name="Miao H."/>
            <person name="Wang L."/>
            <person name="Qu L."/>
            <person name="Liu H."/>
            <person name="Sun Y."/>
            <person name="Le M."/>
            <person name="Wang Q."/>
            <person name="Wei S."/>
            <person name="Zheng Y."/>
            <person name="Lin W."/>
            <person name="Duan Y."/>
            <person name="Cao H."/>
            <person name="Xiong S."/>
            <person name="Wang X."/>
            <person name="Wei L."/>
            <person name="Li C."/>
            <person name="Ma Q."/>
            <person name="Ju M."/>
            <person name="Zhao R."/>
            <person name="Li G."/>
            <person name="Mu C."/>
            <person name="Tian Q."/>
            <person name="Mei H."/>
            <person name="Zhang T."/>
            <person name="Gao T."/>
            <person name="Zhang H."/>
        </authorList>
    </citation>
    <scope>NUCLEOTIDE SEQUENCE</scope>
    <source>
        <strain evidence="1">G02</strain>
    </source>
</reference>
<proteinExistence type="predicted"/>
<protein>
    <submittedName>
        <fullName evidence="1">Uncharacterized protein</fullName>
    </submittedName>
</protein>
<dbReference type="AlphaFoldDB" id="A0AAW2THN5"/>
<reference evidence="1" key="1">
    <citation type="submission" date="2020-06" db="EMBL/GenBank/DDBJ databases">
        <authorList>
            <person name="Li T."/>
            <person name="Hu X."/>
            <person name="Zhang T."/>
            <person name="Song X."/>
            <person name="Zhang H."/>
            <person name="Dai N."/>
            <person name="Sheng W."/>
            <person name="Hou X."/>
            <person name="Wei L."/>
        </authorList>
    </citation>
    <scope>NUCLEOTIDE SEQUENCE</scope>
    <source>
        <strain evidence="1">G02</strain>
        <tissue evidence="1">Leaf</tissue>
    </source>
</reference>
<evidence type="ECO:0000313" key="1">
    <source>
        <dbReference type="EMBL" id="KAL0404330.1"/>
    </source>
</evidence>
<gene>
    <name evidence="1" type="ORF">Sradi_2073800</name>
</gene>
<dbReference type="EMBL" id="JACGWJ010000008">
    <property type="protein sequence ID" value="KAL0404330.1"/>
    <property type="molecule type" value="Genomic_DNA"/>
</dbReference>